<evidence type="ECO:0000256" key="7">
    <source>
        <dbReference type="RuleBase" id="RU363032"/>
    </source>
</evidence>
<evidence type="ECO:0000256" key="5">
    <source>
        <dbReference type="ARBA" id="ARBA00022989"/>
    </source>
</evidence>
<comment type="subcellular location">
    <subcellularLocation>
        <location evidence="1 7">Cell membrane</location>
        <topology evidence="1 7">Multi-pass membrane protein</topology>
    </subcellularLocation>
</comment>
<dbReference type="CDD" id="cd06261">
    <property type="entry name" value="TM_PBP2"/>
    <property type="match status" value="1"/>
</dbReference>
<name>A0ABV4CL12_9PSEU</name>
<dbReference type="Pfam" id="PF00528">
    <property type="entry name" value="BPD_transp_1"/>
    <property type="match status" value="1"/>
</dbReference>
<evidence type="ECO:0000256" key="4">
    <source>
        <dbReference type="ARBA" id="ARBA00022692"/>
    </source>
</evidence>
<comment type="caution">
    <text evidence="10">The sequence shown here is derived from an EMBL/GenBank/DDBJ whole genome shotgun (WGS) entry which is preliminary data.</text>
</comment>
<dbReference type="InterPro" id="IPR000515">
    <property type="entry name" value="MetI-like"/>
</dbReference>
<keyword evidence="4 7" id="KW-0812">Transmembrane</keyword>
<evidence type="ECO:0000256" key="8">
    <source>
        <dbReference type="SAM" id="MobiDB-lite"/>
    </source>
</evidence>
<dbReference type="SUPFAM" id="SSF161098">
    <property type="entry name" value="MetI-like"/>
    <property type="match status" value="1"/>
</dbReference>
<feature type="transmembrane region" description="Helical" evidence="7">
    <location>
        <begin position="144"/>
        <end position="164"/>
    </location>
</feature>
<protein>
    <submittedName>
        <fullName evidence="10">Carbohydrate ABC transporter permease</fullName>
    </submittedName>
</protein>
<proteinExistence type="inferred from homology"/>
<keyword evidence="11" id="KW-1185">Reference proteome</keyword>
<comment type="similarity">
    <text evidence="7">Belongs to the binding-protein-dependent transport system permease family.</text>
</comment>
<gene>
    <name evidence="10" type="ORF">AB8O55_15420</name>
</gene>
<dbReference type="RefSeq" id="WP_345365132.1">
    <property type="nucleotide sequence ID" value="NZ_BAABII010000013.1"/>
</dbReference>
<evidence type="ECO:0000313" key="10">
    <source>
        <dbReference type="EMBL" id="MEY8040797.1"/>
    </source>
</evidence>
<reference evidence="10 11" key="1">
    <citation type="submission" date="2024-08" db="EMBL/GenBank/DDBJ databases">
        <title>Genome mining of Saccharopolyspora cebuensis PGLac3 from Nigerian medicinal plant.</title>
        <authorList>
            <person name="Ezeobiora C.E."/>
            <person name="Igbokwe N.H."/>
            <person name="Amin D.H."/>
            <person name="Mendie U.E."/>
        </authorList>
    </citation>
    <scope>NUCLEOTIDE SEQUENCE [LARGE SCALE GENOMIC DNA]</scope>
    <source>
        <strain evidence="10 11">PGLac3</strain>
    </source>
</reference>
<organism evidence="10 11">
    <name type="scientific">Saccharopolyspora cebuensis</name>
    <dbReference type="NCBI Taxonomy" id="418759"/>
    <lineage>
        <taxon>Bacteria</taxon>
        <taxon>Bacillati</taxon>
        <taxon>Actinomycetota</taxon>
        <taxon>Actinomycetes</taxon>
        <taxon>Pseudonocardiales</taxon>
        <taxon>Pseudonocardiaceae</taxon>
        <taxon>Saccharopolyspora</taxon>
    </lineage>
</organism>
<dbReference type="EMBL" id="JBGEHV010000026">
    <property type="protein sequence ID" value="MEY8040797.1"/>
    <property type="molecule type" value="Genomic_DNA"/>
</dbReference>
<sequence length="330" mass="36695">MSSAPTAERRAGGPARPDAPPRRRTVREFLQRHWFGYAMVLPVVLVLAVLVVLPLLQGVYFSLTDINDTTIANPVLDRPARYEWVGLANYLDVLSGDPAYGAFWATLGRTLIWTFACVFLHYALGLGLAVLLNRQVRGRGVYRVLLILPWAVPVFISAFAWKYLFNSEYGLINWLLELVGLPGQVWLGQSWLALASVIAVNVWLGVPFMMVALLGGLQNIPGELYEAAEIDGANAWQRFTGVTLPGLRSVSGTVVLLGVIWTFNMFPVIYLMTGNNPNTRILVTYAFERFFSGATRDYAIASTYGVLILSVLLVFATVHRRAMRRQGEEL</sequence>
<keyword evidence="2 7" id="KW-0813">Transport</keyword>
<evidence type="ECO:0000313" key="11">
    <source>
        <dbReference type="Proteomes" id="UP001564626"/>
    </source>
</evidence>
<evidence type="ECO:0000256" key="3">
    <source>
        <dbReference type="ARBA" id="ARBA00022475"/>
    </source>
</evidence>
<dbReference type="InterPro" id="IPR035906">
    <property type="entry name" value="MetI-like_sf"/>
</dbReference>
<dbReference type="Proteomes" id="UP001564626">
    <property type="component" value="Unassembled WGS sequence"/>
</dbReference>
<keyword evidence="5 7" id="KW-1133">Transmembrane helix</keyword>
<feature type="transmembrane region" description="Helical" evidence="7">
    <location>
        <begin position="254"/>
        <end position="273"/>
    </location>
</feature>
<dbReference type="InterPro" id="IPR050809">
    <property type="entry name" value="UgpAE/MalFG_permease"/>
</dbReference>
<evidence type="ECO:0000256" key="2">
    <source>
        <dbReference type="ARBA" id="ARBA00022448"/>
    </source>
</evidence>
<dbReference type="PANTHER" id="PTHR43227:SF7">
    <property type="entry name" value="ARABINOOLIGOSACCHARIDES TRANSPORT SYSTEM PERMEASE PROTEIN ARAP"/>
    <property type="match status" value="1"/>
</dbReference>
<evidence type="ECO:0000256" key="6">
    <source>
        <dbReference type="ARBA" id="ARBA00023136"/>
    </source>
</evidence>
<feature type="transmembrane region" description="Helical" evidence="7">
    <location>
        <begin position="298"/>
        <end position="318"/>
    </location>
</feature>
<feature type="transmembrane region" description="Helical" evidence="7">
    <location>
        <begin position="111"/>
        <end position="132"/>
    </location>
</feature>
<dbReference type="PROSITE" id="PS50928">
    <property type="entry name" value="ABC_TM1"/>
    <property type="match status" value="1"/>
</dbReference>
<feature type="compositionally biased region" description="Low complexity" evidence="8">
    <location>
        <begin position="1"/>
        <end position="16"/>
    </location>
</feature>
<dbReference type="Gene3D" id="1.10.3720.10">
    <property type="entry name" value="MetI-like"/>
    <property type="match status" value="1"/>
</dbReference>
<accession>A0ABV4CL12</accession>
<feature type="transmembrane region" description="Helical" evidence="7">
    <location>
        <begin position="34"/>
        <end position="56"/>
    </location>
</feature>
<evidence type="ECO:0000259" key="9">
    <source>
        <dbReference type="PROSITE" id="PS50928"/>
    </source>
</evidence>
<keyword evidence="3" id="KW-1003">Cell membrane</keyword>
<dbReference type="PANTHER" id="PTHR43227">
    <property type="entry name" value="BLL4140 PROTEIN"/>
    <property type="match status" value="1"/>
</dbReference>
<keyword evidence="6 7" id="KW-0472">Membrane</keyword>
<evidence type="ECO:0000256" key="1">
    <source>
        <dbReference type="ARBA" id="ARBA00004651"/>
    </source>
</evidence>
<feature type="domain" description="ABC transmembrane type-1" evidence="9">
    <location>
        <begin position="107"/>
        <end position="319"/>
    </location>
</feature>
<feature type="transmembrane region" description="Helical" evidence="7">
    <location>
        <begin position="191"/>
        <end position="214"/>
    </location>
</feature>
<feature type="region of interest" description="Disordered" evidence="8">
    <location>
        <begin position="1"/>
        <end position="22"/>
    </location>
</feature>